<feature type="compositionally biased region" description="Low complexity" evidence="4">
    <location>
        <begin position="264"/>
        <end position="280"/>
    </location>
</feature>
<dbReference type="Gene3D" id="2.130.10.10">
    <property type="entry name" value="YVTN repeat-like/Quinoprotein amine dehydrogenase"/>
    <property type="match status" value="1"/>
</dbReference>
<keyword evidence="6" id="KW-1185">Reference proteome</keyword>
<feature type="repeat" description="WD" evidence="3">
    <location>
        <begin position="338"/>
        <end position="380"/>
    </location>
</feature>
<accession>A0A0B7NK16</accession>
<keyword evidence="2" id="KW-0677">Repeat</keyword>
<dbReference type="InterPro" id="IPR019775">
    <property type="entry name" value="WD40_repeat_CS"/>
</dbReference>
<sequence length="537" mass="60466">MPNRFTPPSPICPCLSLIETIQHFLFNCSSKHTALSGYVEPDFNQFNDFAHMHSQLIRSPSSPYPALSTSEVFARILQAIWSSHYRSIFECTSFNPHHIPAIIHSDLYKLNSQETIISFIREKMDTSRNTHYSSYPYQQSTRTQDAAPPTKEIYQYDAPWLTYALDWCKTPIEQKSFRLAVGSFIEDSNNKLQIISRTDLLDSHSQIDQRNDFTPVAEADSYYPITKVLWEPRKNDSRNSDLLATTGDILRIWELVDDPRHGQSNSINSSSRSNNSNNHSMQQLVKKAELVNMKQSDFCAPLTSFDWNETDPSLIVTSSIDTTCTVWNVETNQAKTQLIAHDSDVYDVAFMHGSADTFASVGADGSVRLFDLRSLEHSTILYEAQPTPNTRVGNNASVPLLRLQFSRMNSNLLATFHMDSAVVQILDIRHPSAPVAELSKSHSGSINCLSWSPTESGQIATGGDDSQVLVWNINQGFNDNRSYQNSQQRYNHQPPRSVQDPLLAYVADAEVNSLTWSKSAPEWIGVGFGKTVQALRV</sequence>
<proteinExistence type="predicted"/>
<name>A0A0B7NK16_9FUNG</name>
<dbReference type="EMBL" id="LN733737">
    <property type="protein sequence ID" value="CEP17762.1"/>
    <property type="molecule type" value="Genomic_DNA"/>
</dbReference>
<evidence type="ECO:0000256" key="4">
    <source>
        <dbReference type="SAM" id="MobiDB-lite"/>
    </source>
</evidence>
<dbReference type="InterPro" id="IPR001680">
    <property type="entry name" value="WD40_rpt"/>
</dbReference>
<keyword evidence="1 3" id="KW-0853">WD repeat</keyword>
<feature type="region of interest" description="Disordered" evidence="4">
    <location>
        <begin position="263"/>
        <end position="282"/>
    </location>
</feature>
<dbReference type="STRING" id="35722.A0A0B7NK16"/>
<dbReference type="PROSITE" id="PS50082">
    <property type="entry name" value="WD_REPEATS_2"/>
    <property type="match status" value="2"/>
</dbReference>
<gene>
    <name evidence="5" type="primary">PARPA_12062.1 scaffold 44939</name>
</gene>
<reference evidence="5 6" key="1">
    <citation type="submission" date="2014-09" db="EMBL/GenBank/DDBJ databases">
        <authorList>
            <person name="Ellenberger Sabrina"/>
        </authorList>
    </citation>
    <scope>NUCLEOTIDE SEQUENCE [LARGE SCALE GENOMIC DNA]</scope>
    <source>
        <strain evidence="5 6">CBS 412.66</strain>
    </source>
</reference>
<evidence type="ECO:0000256" key="3">
    <source>
        <dbReference type="PROSITE-ProRule" id="PRU00221"/>
    </source>
</evidence>
<dbReference type="InterPro" id="IPR036322">
    <property type="entry name" value="WD40_repeat_dom_sf"/>
</dbReference>
<dbReference type="OrthoDB" id="1284551at2759"/>
<dbReference type="Proteomes" id="UP000054107">
    <property type="component" value="Unassembled WGS sequence"/>
</dbReference>
<evidence type="ECO:0000313" key="6">
    <source>
        <dbReference type="Proteomes" id="UP000054107"/>
    </source>
</evidence>
<dbReference type="SMART" id="SM00320">
    <property type="entry name" value="WD40"/>
    <property type="match status" value="4"/>
</dbReference>
<evidence type="ECO:0000256" key="1">
    <source>
        <dbReference type="ARBA" id="ARBA00022574"/>
    </source>
</evidence>
<dbReference type="SUPFAM" id="SSF50978">
    <property type="entry name" value="WD40 repeat-like"/>
    <property type="match status" value="1"/>
</dbReference>
<feature type="repeat" description="WD" evidence="3">
    <location>
        <begin position="439"/>
        <end position="476"/>
    </location>
</feature>
<dbReference type="AlphaFoldDB" id="A0A0B7NK16"/>
<protein>
    <submittedName>
        <fullName evidence="5">Uncharacterized protein</fullName>
    </submittedName>
</protein>
<dbReference type="PROSITE" id="PS00678">
    <property type="entry name" value="WD_REPEATS_1"/>
    <property type="match status" value="1"/>
</dbReference>
<dbReference type="InterPro" id="IPR015943">
    <property type="entry name" value="WD40/YVTN_repeat-like_dom_sf"/>
</dbReference>
<evidence type="ECO:0000256" key="2">
    <source>
        <dbReference type="ARBA" id="ARBA00022737"/>
    </source>
</evidence>
<dbReference type="PROSITE" id="PS50294">
    <property type="entry name" value="WD_REPEATS_REGION"/>
    <property type="match status" value="1"/>
</dbReference>
<dbReference type="Pfam" id="PF00400">
    <property type="entry name" value="WD40"/>
    <property type="match status" value="2"/>
</dbReference>
<dbReference type="PANTHER" id="PTHR19919">
    <property type="entry name" value="WD REPEAT CONTAINING PROTEIN"/>
    <property type="match status" value="1"/>
</dbReference>
<evidence type="ECO:0000313" key="5">
    <source>
        <dbReference type="EMBL" id="CEP17762.1"/>
    </source>
</evidence>
<dbReference type="InterPro" id="IPR045159">
    <property type="entry name" value="DCAF7-like"/>
</dbReference>
<organism evidence="5 6">
    <name type="scientific">Parasitella parasitica</name>
    <dbReference type="NCBI Taxonomy" id="35722"/>
    <lineage>
        <taxon>Eukaryota</taxon>
        <taxon>Fungi</taxon>
        <taxon>Fungi incertae sedis</taxon>
        <taxon>Mucoromycota</taxon>
        <taxon>Mucoromycotina</taxon>
        <taxon>Mucoromycetes</taxon>
        <taxon>Mucorales</taxon>
        <taxon>Mucorineae</taxon>
        <taxon>Mucoraceae</taxon>
        <taxon>Parasitella</taxon>
    </lineage>
</organism>